<evidence type="ECO:0000256" key="7">
    <source>
        <dbReference type="ARBA" id="ARBA00023065"/>
    </source>
</evidence>
<keyword evidence="4" id="KW-1134">Transmembrane beta strand</keyword>
<gene>
    <name evidence="13" type="ORF">CRM94_03635</name>
</gene>
<evidence type="ECO:0000256" key="1">
    <source>
        <dbReference type="ARBA" id="ARBA00004571"/>
    </source>
</evidence>
<evidence type="ECO:0000256" key="6">
    <source>
        <dbReference type="ARBA" id="ARBA00022729"/>
    </source>
</evidence>
<evidence type="ECO:0000256" key="3">
    <source>
        <dbReference type="ARBA" id="ARBA00022448"/>
    </source>
</evidence>
<dbReference type="InterPro" id="IPR001702">
    <property type="entry name" value="Porin_Gram-ve"/>
</dbReference>
<evidence type="ECO:0000313" key="13">
    <source>
        <dbReference type="EMBL" id="PEH41326.1"/>
    </source>
</evidence>
<protein>
    <submittedName>
        <fullName evidence="13">Porin</fullName>
    </submittedName>
</protein>
<dbReference type="InterPro" id="IPR002299">
    <property type="entry name" value="Porin_Neis"/>
</dbReference>
<evidence type="ECO:0000256" key="4">
    <source>
        <dbReference type="ARBA" id="ARBA00022452"/>
    </source>
</evidence>
<dbReference type="PRINTS" id="PR00182">
    <property type="entry name" value="ECOLNEIPORIN"/>
</dbReference>
<feature type="domain" description="Porin" evidence="12">
    <location>
        <begin position="9"/>
        <end position="354"/>
    </location>
</feature>
<keyword evidence="5" id="KW-0812">Transmembrane</keyword>
<feature type="chain" id="PRO_5013015521" evidence="11">
    <location>
        <begin position="23"/>
        <end position="401"/>
    </location>
</feature>
<dbReference type="InterPro" id="IPR033900">
    <property type="entry name" value="Gram_neg_porin_domain"/>
</dbReference>
<reference evidence="14" key="1">
    <citation type="submission" date="2017-09" db="EMBL/GenBank/DDBJ databases">
        <title>FDA dAtabase for Regulatory Grade micrObial Sequences (FDA-ARGOS): Supporting development and validation of Infectious Disease Dx tests.</title>
        <authorList>
            <person name="Minogue T."/>
            <person name="Wolcott M."/>
            <person name="Wasieloski L."/>
            <person name="Aguilar W."/>
            <person name="Moore D."/>
            <person name="Tallon L."/>
            <person name="Sadzewicz L."/>
            <person name="Ott S."/>
            <person name="Zhao X."/>
            <person name="Nagaraj S."/>
            <person name="Vavikolanu K."/>
            <person name="Aluvathingal J."/>
            <person name="Nadendla S."/>
            <person name="Sichtig H."/>
        </authorList>
    </citation>
    <scope>NUCLEOTIDE SEQUENCE [LARGE SCALE GENOMIC DNA]</scope>
    <source>
        <strain evidence="14">FDAARGOS_390</strain>
    </source>
</reference>
<dbReference type="CDD" id="cd00342">
    <property type="entry name" value="gram_neg_porins"/>
    <property type="match status" value="1"/>
</dbReference>
<proteinExistence type="predicted"/>
<dbReference type="EMBL" id="PDDY01000001">
    <property type="protein sequence ID" value="PEH41326.1"/>
    <property type="molecule type" value="Genomic_DNA"/>
</dbReference>
<evidence type="ECO:0000256" key="9">
    <source>
        <dbReference type="ARBA" id="ARBA00023136"/>
    </source>
</evidence>
<keyword evidence="6 11" id="KW-0732">Signal</keyword>
<evidence type="ECO:0000256" key="8">
    <source>
        <dbReference type="ARBA" id="ARBA00023114"/>
    </source>
</evidence>
<dbReference type="InterPro" id="IPR023614">
    <property type="entry name" value="Porin_dom_sf"/>
</dbReference>
<comment type="subunit">
    <text evidence="2">Homotrimer.</text>
</comment>
<dbReference type="GO" id="GO:0015288">
    <property type="term" value="F:porin activity"/>
    <property type="evidence" value="ECO:0007669"/>
    <property type="project" value="UniProtKB-KW"/>
</dbReference>
<keyword evidence="7" id="KW-0406">Ion transport</keyword>
<evidence type="ECO:0000259" key="12">
    <source>
        <dbReference type="Pfam" id="PF13609"/>
    </source>
</evidence>
<dbReference type="GO" id="GO:0009279">
    <property type="term" value="C:cell outer membrane"/>
    <property type="evidence" value="ECO:0007669"/>
    <property type="project" value="UniProtKB-SubCell"/>
</dbReference>
<dbReference type="Pfam" id="PF13609">
    <property type="entry name" value="Porin_4"/>
    <property type="match status" value="1"/>
</dbReference>
<evidence type="ECO:0000256" key="5">
    <source>
        <dbReference type="ARBA" id="ARBA00022692"/>
    </source>
</evidence>
<dbReference type="RefSeq" id="WP_096752304.1">
    <property type="nucleotide sequence ID" value="NZ_CADEPO010000007.1"/>
</dbReference>
<name>A0A2A7SCP4_BURGA</name>
<keyword evidence="3" id="KW-0813">Transport</keyword>
<dbReference type="SUPFAM" id="SSF56935">
    <property type="entry name" value="Porins"/>
    <property type="match status" value="1"/>
</dbReference>
<dbReference type="AlphaFoldDB" id="A0A2A7SCP4"/>
<comment type="subcellular location">
    <subcellularLocation>
        <location evidence="1">Cell outer membrane</location>
        <topology evidence="1">Multi-pass membrane protein</topology>
    </subcellularLocation>
</comment>
<keyword evidence="9" id="KW-0472">Membrane</keyword>
<organism evidence="13 14">
    <name type="scientific">Burkholderia gladioli</name>
    <name type="common">Pseudomonas marginata</name>
    <name type="synonym">Phytomonas marginata</name>
    <dbReference type="NCBI Taxonomy" id="28095"/>
    <lineage>
        <taxon>Bacteria</taxon>
        <taxon>Pseudomonadati</taxon>
        <taxon>Pseudomonadota</taxon>
        <taxon>Betaproteobacteria</taxon>
        <taxon>Burkholderiales</taxon>
        <taxon>Burkholderiaceae</taxon>
        <taxon>Burkholderia</taxon>
    </lineage>
</organism>
<evidence type="ECO:0000313" key="14">
    <source>
        <dbReference type="Proteomes" id="UP000220629"/>
    </source>
</evidence>
<dbReference type="Gene3D" id="2.40.160.10">
    <property type="entry name" value="Porin"/>
    <property type="match status" value="1"/>
</dbReference>
<dbReference type="GO" id="GO:0034220">
    <property type="term" value="P:monoatomic ion transmembrane transport"/>
    <property type="evidence" value="ECO:0007669"/>
    <property type="project" value="InterPro"/>
</dbReference>
<comment type="caution">
    <text evidence="13">The sequence shown here is derived from an EMBL/GenBank/DDBJ whole genome shotgun (WGS) entry which is preliminary data.</text>
</comment>
<evidence type="ECO:0000256" key="11">
    <source>
        <dbReference type="SAM" id="SignalP"/>
    </source>
</evidence>
<dbReference type="GO" id="GO:0046930">
    <property type="term" value="C:pore complex"/>
    <property type="evidence" value="ECO:0007669"/>
    <property type="project" value="UniProtKB-KW"/>
</dbReference>
<keyword evidence="10" id="KW-0998">Cell outer membrane</keyword>
<dbReference type="PANTHER" id="PTHR34501:SF9">
    <property type="entry name" value="MAJOR OUTER MEMBRANE PROTEIN P.IA"/>
    <property type="match status" value="1"/>
</dbReference>
<dbReference type="Proteomes" id="UP000220629">
    <property type="component" value="Unassembled WGS sequence"/>
</dbReference>
<dbReference type="PANTHER" id="PTHR34501">
    <property type="entry name" value="PROTEIN YDDL-RELATED"/>
    <property type="match status" value="1"/>
</dbReference>
<evidence type="ECO:0000256" key="10">
    <source>
        <dbReference type="ARBA" id="ARBA00023237"/>
    </source>
</evidence>
<sequence>MKKRIMVAAATLTGLTAGVAYAQSSVTLYGIVDTGIGWQSSQTSLGSTAGGKSVVKMINGIWAGSRFGLKGAEDLGGGLKAIFQLEEGFNSATGAQAVSGLMFNRQAYVGLQDARLGTFTAGRQYTAYYTLLSPYSPTTWLTGAYGAHPGDIDSLDTTYRVNNSLVYMSPTYYGFTFGGSYAFGGTPGSVNAGSTWSVGARYAVGPAGIAVGFMRLNNSTSGGGAWGANSTASNNGSEPSVSGINNGYQFAAAQQRLAVTGGWTFNSQWDVTASYSNVQYIPGSGSKFANTAIFNTAGAVLHFKPISTLDLAAGYSYTRATLANGVQHAAYYHQFNLSQYYSMSKRTGFYLLEAYQRAGGQTLALGGSIINATADIGDGQNSAPSSSRSQVAVGAGIITRF</sequence>
<feature type="signal peptide" evidence="11">
    <location>
        <begin position="1"/>
        <end position="22"/>
    </location>
</feature>
<keyword evidence="8" id="KW-0626">Porin</keyword>
<dbReference type="PRINTS" id="PR00184">
    <property type="entry name" value="NEISSPPORIN"/>
</dbReference>
<evidence type="ECO:0000256" key="2">
    <source>
        <dbReference type="ARBA" id="ARBA00011233"/>
    </source>
</evidence>
<accession>A0A2A7SCP4</accession>
<dbReference type="InterPro" id="IPR050298">
    <property type="entry name" value="Gram-neg_bact_OMP"/>
</dbReference>